<dbReference type="SMART" id="SM00899">
    <property type="entry name" value="FeoA"/>
    <property type="match status" value="1"/>
</dbReference>
<accession>A0A1L3GRX7</accession>
<keyword evidence="1" id="KW-0408">Iron</keyword>
<evidence type="ECO:0000259" key="2">
    <source>
        <dbReference type="SMART" id="SM00899"/>
    </source>
</evidence>
<reference evidence="3 4" key="1">
    <citation type="journal article" date="2017" name="Genome Announc.">
        <title>Complete Genome Sequences of Two Acetylene-Fermenting Pelobacter acetylenicus Strains.</title>
        <authorList>
            <person name="Sutton J.M."/>
            <person name="Baesman S.M."/>
            <person name="Fierst J.L."/>
            <person name="Poret-Peterson A.T."/>
            <person name="Oremland R.S."/>
            <person name="Dunlap D.S."/>
            <person name="Akob D.M."/>
        </authorList>
    </citation>
    <scope>NUCLEOTIDE SEQUENCE [LARGE SCALE GENOMIC DNA]</scope>
    <source>
        <strain evidence="3 4">SFB93</strain>
    </source>
</reference>
<proteinExistence type="predicted"/>
<dbReference type="Pfam" id="PF04023">
    <property type="entry name" value="FeoA"/>
    <property type="match status" value="1"/>
</dbReference>
<dbReference type="Gene3D" id="2.30.30.90">
    <property type="match status" value="1"/>
</dbReference>
<feature type="domain" description="Ferrous iron transporter FeoA-like" evidence="2">
    <location>
        <begin position="1"/>
        <end position="71"/>
    </location>
</feature>
<protein>
    <recommendedName>
        <fullName evidence="2">Ferrous iron transporter FeoA-like domain-containing protein</fullName>
    </recommendedName>
</protein>
<sequence>MSLNELKRGQSATITNVPDENLRIQLLRFGIINGSQVSCHCKLPFGPVVLKYGGQEIALGREIARQVTIKTAY</sequence>
<dbReference type="Proteomes" id="UP000182517">
    <property type="component" value="Chromosome"/>
</dbReference>
<dbReference type="InterPro" id="IPR008988">
    <property type="entry name" value="Transcriptional_repressor_C"/>
</dbReference>
<dbReference type="STRING" id="1842532.A7E78_12925"/>
<dbReference type="InterPro" id="IPR007167">
    <property type="entry name" value="Fe-transptr_FeoA-like"/>
</dbReference>
<keyword evidence="4" id="KW-1185">Reference proteome</keyword>
<organism evidence="3 4">
    <name type="scientific">Syntrophotalea acetylenivorans</name>
    <dbReference type="NCBI Taxonomy" id="1842532"/>
    <lineage>
        <taxon>Bacteria</taxon>
        <taxon>Pseudomonadati</taxon>
        <taxon>Thermodesulfobacteriota</taxon>
        <taxon>Desulfuromonadia</taxon>
        <taxon>Desulfuromonadales</taxon>
        <taxon>Syntrophotaleaceae</taxon>
        <taxon>Syntrophotalea</taxon>
    </lineage>
</organism>
<evidence type="ECO:0000313" key="3">
    <source>
        <dbReference type="EMBL" id="APG28655.1"/>
    </source>
</evidence>
<dbReference type="InterPro" id="IPR038157">
    <property type="entry name" value="FeoA_core_dom"/>
</dbReference>
<evidence type="ECO:0000313" key="4">
    <source>
        <dbReference type="Proteomes" id="UP000182517"/>
    </source>
</evidence>
<dbReference type="RefSeq" id="WP_072284680.1">
    <property type="nucleotide sequence ID" value="NZ_CP015519.1"/>
</dbReference>
<dbReference type="GO" id="GO:0046914">
    <property type="term" value="F:transition metal ion binding"/>
    <property type="evidence" value="ECO:0007669"/>
    <property type="project" value="InterPro"/>
</dbReference>
<dbReference type="AlphaFoldDB" id="A0A1L3GRX7"/>
<gene>
    <name evidence="3" type="ORF">A7E78_12925</name>
</gene>
<dbReference type="EMBL" id="CP015519">
    <property type="protein sequence ID" value="APG28655.1"/>
    <property type="molecule type" value="Genomic_DNA"/>
</dbReference>
<dbReference type="KEGG" id="pef:A7E78_12925"/>
<name>A0A1L3GRX7_9BACT</name>
<dbReference type="SUPFAM" id="SSF50037">
    <property type="entry name" value="C-terminal domain of transcriptional repressors"/>
    <property type="match status" value="1"/>
</dbReference>
<evidence type="ECO:0000256" key="1">
    <source>
        <dbReference type="ARBA" id="ARBA00023004"/>
    </source>
</evidence>
<dbReference type="OrthoDB" id="2111964at2"/>